<accession>A0A6G1IT89</accession>
<feature type="compositionally biased region" description="Basic and acidic residues" evidence="1">
    <location>
        <begin position="19"/>
        <end position="33"/>
    </location>
</feature>
<reference evidence="2" key="1">
    <citation type="journal article" date="2020" name="Stud. Mycol.">
        <title>101 Dothideomycetes genomes: a test case for predicting lifestyles and emergence of pathogens.</title>
        <authorList>
            <person name="Haridas S."/>
            <person name="Albert R."/>
            <person name="Binder M."/>
            <person name="Bloem J."/>
            <person name="Labutti K."/>
            <person name="Salamov A."/>
            <person name="Andreopoulos B."/>
            <person name="Baker S."/>
            <person name="Barry K."/>
            <person name="Bills G."/>
            <person name="Bluhm B."/>
            <person name="Cannon C."/>
            <person name="Castanera R."/>
            <person name="Culley D."/>
            <person name="Daum C."/>
            <person name="Ezra D."/>
            <person name="Gonzalez J."/>
            <person name="Henrissat B."/>
            <person name="Kuo A."/>
            <person name="Liang C."/>
            <person name="Lipzen A."/>
            <person name="Lutzoni F."/>
            <person name="Magnuson J."/>
            <person name="Mondo S."/>
            <person name="Nolan M."/>
            <person name="Ohm R."/>
            <person name="Pangilinan J."/>
            <person name="Park H.-J."/>
            <person name="Ramirez L."/>
            <person name="Alfaro M."/>
            <person name="Sun H."/>
            <person name="Tritt A."/>
            <person name="Yoshinaga Y."/>
            <person name="Zwiers L.-H."/>
            <person name="Turgeon B."/>
            <person name="Goodwin S."/>
            <person name="Spatafora J."/>
            <person name="Crous P."/>
            <person name="Grigoriev I."/>
        </authorList>
    </citation>
    <scope>NUCLEOTIDE SEQUENCE</scope>
    <source>
        <strain evidence="2">CBS 122367</strain>
    </source>
</reference>
<dbReference type="AlphaFoldDB" id="A0A6G1IT89"/>
<feature type="region of interest" description="Disordered" evidence="1">
    <location>
        <begin position="70"/>
        <end position="89"/>
    </location>
</feature>
<proteinExistence type="predicted"/>
<feature type="compositionally biased region" description="Low complexity" evidence="1">
    <location>
        <begin position="80"/>
        <end position="89"/>
    </location>
</feature>
<dbReference type="EMBL" id="MU005591">
    <property type="protein sequence ID" value="KAF2681452.1"/>
    <property type="molecule type" value="Genomic_DNA"/>
</dbReference>
<evidence type="ECO:0000313" key="3">
    <source>
        <dbReference type="Proteomes" id="UP000799291"/>
    </source>
</evidence>
<evidence type="ECO:0000313" key="2">
    <source>
        <dbReference type="EMBL" id="KAF2681452.1"/>
    </source>
</evidence>
<dbReference type="Proteomes" id="UP000799291">
    <property type="component" value="Unassembled WGS sequence"/>
</dbReference>
<organism evidence="2 3">
    <name type="scientific">Lentithecium fluviatile CBS 122367</name>
    <dbReference type="NCBI Taxonomy" id="1168545"/>
    <lineage>
        <taxon>Eukaryota</taxon>
        <taxon>Fungi</taxon>
        <taxon>Dikarya</taxon>
        <taxon>Ascomycota</taxon>
        <taxon>Pezizomycotina</taxon>
        <taxon>Dothideomycetes</taxon>
        <taxon>Pleosporomycetidae</taxon>
        <taxon>Pleosporales</taxon>
        <taxon>Massarineae</taxon>
        <taxon>Lentitheciaceae</taxon>
        <taxon>Lentithecium</taxon>
    </lineage>
</organism>
<sequence length="89" mass="9347">MGTQIGGQAEDLSIWTPEGHSEECPTRTEDAIKPEAIVGTGTQTSELSHRELTSTQPIGSSMMNIEQPTQEASGHTLLKAPTPAAATCV</sequence>
<feature type="region of interest" description="Disordered" evidence="1">
    <location>
        <begin position="1"/>
        <end position="34"/>
    </location>
</feature>
<keyword evidence="3" id="KW-1185">Reference proteome</keyword>
<protein>
    <submittedName>
        <fullName evidence="2">Uncharacterized protein</fullName>
    </submittedName>
</protein>
<evidence type="ECO:0000256" key="1">
    <source>
        <dbReference type="SAM" id="MobiDB-lite"/>
    </source>
</evidence>
<name>A0A6G1IT89_9PLEO</name>
<gene>
    <name evidence="2" type="ORF">K458DRAFT_420627</name>
</gene>